<evidence type="ECO:0008006" key="5">
    <source>
        <dbReference type="Google" id="ProtNLM"/>
    </source>
</evidence>
<dbReference type="Gene3D" id="1.25.40.10">
    <property type="entry name" value="Tetratricopeptide repeat domain"/>
    <property type="match status" value="2"/>
</dbReference>
<feature type="repeat" description="PPR" evidence="2">
    <location>
        <begin position="97"/>
        <end position="127"/>
    </location>
</feature>
<gene>
    <name evidence="3" type="ORF">T459_20817</name>
</gene>
<dbReference type="STRING" id="4072.A0A2G2Z606"/>
<dbReference type="GO" id="GO:0003723">
    <property type="term" value="F:RNA binding"/>
    <property type="evidence" value="ECO:0007669"/>
    <property type="project" value="InterPro"/>
</dbReference>
<dbReference type="InterPro" id="IPR002885">
    <property type="entry name" value="PPR_rpt"/>
</dbReference>
<dbReference type="InterPro" id="IPR046960">
    <property type="entry name" value="PPR_At4g14850-like_plant"/>
</dbReference>
<reference evidence="3 4" key="1">
    <citation type="journal article" date="2014" name="Nat. Genet.">
        <title>Genome sequence of the hot pepper provides insights into the evolution of pungency in Capsicum species.</title>
        <authorList>
            <person name="Kim S."/>
            <person name="Park M."/>
            <person name="Yeom S.I."/>
            <person name="Kim Y.M."/>
            <person name="Lee J.M."/>
            <person name="Lee H.A."/>
            <person name="Seo E."/>
            <person name="Choi J."/>
            <person name="Cheong K."/>
            <person name="Kim K.T."/>
            <person name="Jung K."/>
            <person name="Lee G.W."/>
            <person name="Oh S.K."/>
            <person name="Bae C."/>
            <person name="Kim S.B."/>
            <person name="Lee H.Y."/>
            <person name="Kim S.Y."/>
            <person name="Kim M.S."/>
            <person name="Kang B.C."/>
            <person name="Jo Y.D."/>
            <person name="Yang H.B."/>
            <person name="Jeong H.J."/>
            <person name="Kang W.H."/>
            <person name="Kwon J.K."/>
            <person name="Shin C."/>
            <person name="Lim J.Y."/>
            <person name="Park J.H."/>
            <person name="Huh J.H."/>
            <person name="Kim J.S."/>
            <person name="Kim B.D."/>
            <person name="Cohen O."/>
            <person name="Paran I."/>
            <person name="Suh M.C."/>
            <person name="Lee S.B."/>
            <person name="Kim Y.K."/>
            <person name="Shin Y."/>
            <person name="Noh S.J."/>
            <person name="Park J."/>
            <person name="Seo Y.S."/>
            <person name="Kwon S.Y."/>
            <person name="Kim H.A."/>
            <person name="Park J.M."/>
            <person name="Kim H.J."/>
            <person name="Choi S.B."/>
            <person name="Bosland P.W."/>
            <person name="Reeves G."/>
            <person name="Jo S.H."/>
            <person name="Lee B.W."/>
            <person name="Cho H.T."/>
            <person name="Choi H.S."/>
            <person name="Lee M.S."/>
            <person name="Yu Y."/>
            <person name="Do Choi Y."/>
            <person name="Park B.S."/>
            <person name="van Deynze A."/>
            <person name="Ashrafi H."/>
            <person name="Hill T."/>
            <person name="Kim W.T."/>
            <person name="Pai H.S."/>
            <person name="Ahn H.K."/>
            <person name="Yeam I."/>
            <person name="Giovannoni J.J."/>
            <person name="Rose J.K."/>
            <person name="Sorensen I."/>
            <person name="Lee S.J."/>
            <person name="Kim R.W."/>
            <person name="Choi I.Y."/>
            <person name="Choi B.S."/>
            <person name="Lim J.S."/>
            <person name="Lee Y.H."/>
            <person name="Choi D."/>
        </authorList>
    </citation>
    <scope>NUCLEOTIDE SEQUENCE [LARGE SCALE GENOMIC DNA]</scope>
    <source>
        <strain evidence="4">cv. CM334</strain>
    </source>
</reference>
<keyword evidence="1" id="KW-0677">Repeat</keyword>
<proteinExistence type="predicted"/>
<dbReference type="Pfam" id="PF13812">
    <property type="entry name" value="PPR_3"/>
    <property type="match status" value="1"/>
</dbReference>
<feature type="repeat" description="PPR" evidence="2">
    <location>
        <begin position="29"/>
        <end position="63"/>
    </location>
</feature>
<dbReference type="Gramene" id="PHT77295">
    <property type="protein sequence ID" value="PHT77295"/>
    <property type="gene ID" value="T459_20817"/>
</dbReference>
<feature type="repeat" description="PPR" evidence="2">
    <location>
        <begin position="128"/>
        <end position="162"/>
    </location>
</feature>
<dbReference type="PANTHER" id="PTHR47926">
    <property type="entry name" value="PENTATRICOPEPTIDE REPEAT-CONTAINING PROTEIN"/>
    <property type="match status" value="1"/>
</dbReference>
<dbReference type="EMBL" id="AYRZ02000007">
    <property type="protein sequence ID" value="PHT77295.1"/>
    <property type="molecule type" value="Genomic_DNA"/>
</dbReference>
<evidence type="ECO:0000313" key="4">
    <source>
        <dbReference type="Proteomes" id="UP000222542"/>
    </source>
</evidence>
<accession>A0A2G2Z606</accession>
<dbReference type="Proteomes" id="UP000222542">
    <property type="component" value="Unassembled WGS sequence"/>
</dbReference>
<protein>
    <recommendedName>
        <fullName evidence="5">Pentatricopeptide repeat-containing protein</fullName>
    </recommendedName>
</protein>
<dbReference type="AlphaFoldDB" id="A0A2G2Z606"/>
<dbReference type="NCBIfam" id="TIGR00756">
    <property type="entry name" value="PPR"/>
    <property type="match status" value="2"/>
</dbReference>
<keyword evidence="4" id="KW-1185">Reference proteome</keyword>
<evidence type="ECO:0000313" key="3">
    <source>
        <dbReference type="EMBL" id="PHT77295.1"/>
    </source>
</evidence>
<dbReference type="PANTHER" id="PTHR47926:SF529">
    <property type="entry name" value="TETRATRICOPEPTIDE-LIKE HELICAL DOMAIN SUPERFAMILY"/>
    <property type="match status" value="1"/>
</dbReference>
<dbReference type="OMA" id="CMNDRNT"/>
<dbReference type="Pfam" id="PF01535">
    <property type="entry name" value="PPR"/>
    <property type="match status" value="2"/>
</dbReference>
<dbReference type="InterPro" id="IPR011990">
    <property type="entry name" value="TPR-like_helical_dom_sf"/>
</dbReference>
<reference evidence="3 4" key="2">
    <citation type="journal article" date="2017" name="Genome Biol.">
        <title>New reference genome sequences of hot pepper reveal the massive evolution of plant disease-resistance genes by retroduplication.</title>
        <authorList>
            <person name="Kim S."/>
            <person name="Park J."/>
            <person name="Yeom S.I."/>
            <person name="Kim Y.M."/>
            <person name="Seo E."/>
            <person name="Kim K.T."/>
            <person name="Kim M.S."/>
            <person name="Lee J.M."/>
            <person name="Cheong K."/>
            <person name="Shin H.S."/>
            <person name="Kim S.B."/>
            <person name="Han K."/>
            <person name="Lee J."/>
            <person name="Park M."/>
            <person name="Lee H.A."/>
            <person name="Lee H.Y."/>
            <person name="Lee Y."/>
            <person name="Oh S."/>
            <person name="Lee J.H."/>
            <person name="Choi E."/>
            <person name="Choi E."/>
            <person name="Lee S.E."/>
            <person name="Jeon J."/>
            <person name="Kim H."/>
            <person name="Choi G."/>
            <person name="Song H."/>
            <person name="Lee J."/>
            <person name="Lee S.C."/>
            <person name="Kwon J.K."/>
            <person name="Lee H.Y."/>
            <person name="Koo N."/>
            <person name="Hong Y."/>
            <person name="Kim R.W."/>
            <person name="Kang W.H."/>
            <person name="Huh J.H."/>
            <person name="Kang B.C."/>
            <person name="Yang T.J."/>
            <person name="Lee Y.H."/>
            <person name="Bennetzen J.L."/>
            <person name="Choi D."/>
        </authorList>
    </citation>
    <scope>NUCLEOTIDE SEQUENCE [LARGE SCALE GENOMIC DNA]</scope>
    <source>
        <strain evidence="4">cv. CM334</strain>
    </source>
</reference>
<evidence type="ECO:0000256" key="2">
    <source>
        <dbReference type="PROSITE-ProRule" id="PRU00708"/>
    </source>
</evidence>
<sequence length="203" mass="22737">MIRGLNLSKRSMESLFLYERLLSDGLLPDSHTYTSVLKACSHLKAVLEDKQVHAQIIKNGIEPNTHICSSLISMYSYAGNVESAKQVLDEFSVHNNAICPFNSMITGYMNEGLVEEAVEIFNTMVNKDTTTWSAMLSGYVKNGMHEEALLTFRKMMSYKVPLNESSLVCTLSACGELGVLDQGRWIHKYIMNQRDIVMSVNVG</sequence>
<name>A0A2G2Z606_CAPAN</name>
<comment type="caution">
    <text evidence="3">The sequence shown here is derived from an EMBL/GenBank/DDBJ whole genome shotgun (WGS) entry which is preliminary data.</text>
</comment>
<evidence type="ECO:0000256" key="1">
    <source>
        <dbReference type="ARBA" id="ARBA00022737"/>
    </source>
</evidence>
<organism evidence="3 4">
    <name type="scientific">Capsicum annuum</name>
    <name type="common">Capsicum pepper</name>
    <dbReference type="NCBI Taxonomy" id="4072"/>
    <lineage>
        <taxon>Eukaryota</taxon>
        <taxon>Viridiplantae</taxon>
        <taxon>Streptophyta</taxon>
        <taxon>Embryophyta</taxon>
        <taxon>Tracheophyta</taxon>
        <taxon>Spermatophyta</taxon>
        <taxon>Magnoliopsida</taxon>
        <taxon>eudicotyledons</taxon>
        <taxon>Gunneridae</taxon>
        <taxon>Pentapetalae</taxon>
        <taxon>asterids</taxon>
        <taxon>lamiids</taxon>
        <taxon>Solanales</taxon>
        <taxon>Solanaceae</taxon>
        <taxon>Solanoideae</taxon>
        <taxon>Capsiceae</taxon>
        <taxon>Capsicum</taxon>
    </lineage>
</organism>
<dbReference type="GO" id="GO:0009451">
    <property type="term" value="P:RNA modification"/>
    <property type="evidence" value="ECO:0007669"/>
    <property type="project" value="InterPro"/>
</dbReference>
<dbReference type="PROSITE" id="PS51375">
    <property type="entry name" value="PPR"/>
    <property type="match status" value="3"/>
</dbReference>